<evidence type="ECO:0000256" key="3">
    <source>
        <dbReference type="ARBA" id="ARBA00023315"/>
    </source>
</evidence>
<evidence type="ECO:0000259" key="4">
    <source>
        <dbReference type="PROSITE" id="PS51186"/>
    </source>
</evidence>
<dbReference type="InterPro" id="IPR000182">
    <property type="entry name" value="GNAT_dom"/>
</dbReference>
<evidence type="ECO:0000313" key="5">
    <source>
        <dbReference type="EMBL" id="MBL7633203.1"/>
    </source>
</evidence>
<comment type="similarity">
    <text evidence="1">Belongs to the acetyltransferase family.</text>
</comment>
<dbReference type="PROSITE" id="PS51186">
    <property type="entry name" value="GNAT"/>
    <property type="match status" value="1"/>
</dbReference>
<dbReference type="PANTHER" id="PTHR10545:SF29">
    <property type="entry name" value="GH14572P-RELATED"/>
    <property type="match status" value="1"/>
</dbReference>
<keyword evidence="6" id="KW-1185">Reference proteome</keyword>
<dbReference type="AlphaFoldDB" id="A0A937RUS1"/>
<keyword evidence="3" id="KW-0012">Acyltransferase</keyword>
<evidence type="ECO:0000256" key="2">
    <source>
        <dbReference type="ARBA" id="ARBA00022679"/>
    </source>
</evidence>
<dbReference type="RefSeq" id="WP_203004878.1">
    <property type="nucleotide sequence ID" value="NZ_JADWYU010000202.1"/>
</dbReference>
<dbReference type="EMBL" id="JAEACQ010000376">
    <property type="protein sequence ID" value="MBL7633203.1"/>
    <property type="molecule type" value="Genomic_DNA"/>
</dbReference>
<sequence>MIRPAEPEDVPALLRLVRALAEYEREPDAVRMTEADLADGLFGDRPAAAALVATAGDERPGDGSGPVVGFAIWHETFSTWTGRTGAFLVDLFVAVEHRRAGHGRALLARLAALAAERGHRRLEWDVLDWNTPAQAFYRSLGAAPQEGWTTWRLGAEGIAALAATDRPSS</sequence>
<name>A0A937RUS1_9ACTN</name>
<dbReference type="Gene3D" id="3.40.630.30">
    <property type="match status" value="1"/>
</dbReference>
<dbReference type="SUPFAM" id="SSF55729">
    <property type="entry name" value="Acyl-CoA N-acyltransferases (Nat)"/>
    <property type="match status" value="1"/>
</dbReference>
<dbReference type="Proteomes" id="UP000604475">
    <property type="component" value="Unassembled WGS sequence"/>
</dbReference>
<organism evidence="5 6">
    <name type="scientific">Frankia nepalensis</name>
    <dbReference type="NCBI Taxonomy" id="1836974"/>
    <lineage>
        <taxon>Bacteria</taxon>
        <taxon>Bacillati</taxon>
        <taxon>Actinomycetota</taxon>
        <taxon>Actinomycetes</taxon>
        <taxon>Frankiales</taxon>
        <taxon>Frankiaceae</taxon>
        <taxon>Frankia</taxon>
    </lineage>
</organism>
<evidence type="ECO:0000256" key="1">
    <source>
        <dbReference type="ARBA" id="ARBA00008694"/>
    </source>
</evidence>
<feature type="domain" description="N-acetyltransferase" evidence="4">
    <location>
        <begin position="1"/>
        <end position="167"/>
    </location>
</feature>
<dbReference type="FunFam" id="3.40.630.30:FF:000064">
    <property type="entry name" value="GNAT family acetyltransferase"/>
    <property type="match status" value="1"/>
</dbReference>
<proteinExistence type="inferred from homology"/>
<protein>
    <submittedName>
        <fullName evidence="5">GNAT family N-acetyltransferase</fullName>
    </submittedName>
</protein>
<gene>
    <name evidence="5" type="ORF">I7412_39840</name>
</gene>
<comment type="caution">
    <text evidence="5">The sequence shown here is derived from an EMBL/GenBank/DDBJ whole genome shotgun (WGS) entry which is preliminary data.</text>
</comment>
<dbReference type="Pfam" id="PF00583">
    <property type="entry name" value="Acetyltransf_1"/>
    <property type="match status" value="1"/>
</dbReference>
<dbReference type="InterPro" id="IPR051016">
    <property type="entry name" value="Diverse_Substrate_AcTransf"/>
</dbReference>
<keyword evidence="2" id="KW-0808">Transferase</keyword>
<evidence type="ECO:0000313" key="6">
    <source>
        <dbReference type="Proteomes" id="UP000604475"/>
    </source>
</evidence>
<dbReference type="GO" id="GO:0008080">
    <property type="term" value="F:N-acetyltransferase activity"/>
    <property type="evidence" value="ECO:0007669"/>
    <property type="project" value="UniProtKB-ARBA"/>
</dbReference>
<dbReference type="PANTHER" id="PTHR10545">
    <property type="entry name" value="DIAMINE N-ACETYLTRANSFERASE"/>
    <property type="match status" value="1"/>
</dbReference>
<reference evidence="5" key="1">
    <citation type="submission" date="2020-12" db="EMBL/GenBank/DDBJ databases">
        <title>Genomic characterization of non-nitrogen-fixing Frankia strains.</title>
        <authorList>
            <person name="Carlos-Shanley C."/>
            <person name="Guerra T."/>
            <person name="Hahn D."/>
        </authorList>
    </citation>
    <scope>NUCLEOTIDE SEQUENCE</scope>
    <source>
        <strain evidence="5">CN6</strain>
    </source>
</reference>
<accession>A0A937RUS1</accession>
<dbReference type="InterPro" id="IPR016181">
    <property type="entry name" value="Acyl_CoA_acyltransferase"/>
</dbReference>